<gene>
    <name evidence="7" type="ORF">Rsub_09221</name>
</gene>
<feature type="transmembrane region" description="Helical" evidence="6">
    <location>
        <begin position="53"/>
        <end position="72"/>
    </location>
</feature>
<dbReference type="STRING" id="307507.A0A2V0PBW2"/>
<dbReference type="OrthoDB" id="442352at2759"/>
<evidence type="ECO:0000256" key="3">
    <source>
        <dbReference type="ARBA" id="ARBA00022989"/>
    </source>
</evidence>
<evidence type="ECO:0000313" key="7">
    <source>
        <dbReference type="EMBL" id="GBF96422.1"/>
    </source>
</evidence>
<accession>A0A2V0PBW2</accession>
<evidence type="ECO:0000256" key="6">
    <source>
        <dbReference type="SAM" id="Phobius"/>
    </source>
</evidence>
<dbReference type="EMBL" id="BDRX01000079">
    <property type="protein sequence ID" value="GBF96422.1"/>
    <property type="molecule type" value="Genomic_DNA"/>
</dbReference>
<keyword evidence="4 6" id="KW-0472">Membrane</keyword>
<dbReference type="AlphaFoldDB" id="A0A2V0PBW2"/>
<proteinExistence type="predicted"/>
<evidence type="ECO:0000256" key="5">
    <source>
        <dbReference type="SAM" id="MobiDB-lite"/>
    </source>
</evidence>
<dbReference type="InterPro" id="IPR051679">
    <property type="entry name" value="DASS-Related_Transporters"/>
</dbReference>
<keyword evidence="2 6" id="KW-0812">Transmembrane</keyword>
<evidence type="ECO:0000256" key="2">
    <source>
        <dbReference type="ARBA" id="ARBA00022692"/>
    </source>
</evidence>
<reference evidence="7 8" key="1">
    <citation type="journal article" date="2018" name="Sci. Rep.">
        <title>Raphidocelis subcapitata (=Pseudokirchneriella subcapitata) provides an insight into genome evolution and environmental adaptations in the Sphaeropleales.</title>
        <authorList>
            <person name="Suzuki S."/>
            <person name="Yamaguchi H."/>
            <person name="Nakajima N."/>
            <person name="Kawachi M."/>
        </authorList>
    </citation>
    <scope>NUCLEOTIDE SEQUENCE [LARGE SCALE GENOMIC DNA]</scope>
    <source>
        <strain evidence="7 8">NIES-35</strain>
    </source>
</reference>
<organism evidence="7 8">
    <name type="scientific">Raphidocelis subcapitata</name>
    <dbReference type="NCBI Taxonomy" id="307507"/>
    <lineage>
        <taxon>Eukaryota</taxon>
        <taxon>Viridiplantae</taxon>
        <taxon>Chlorophyta</taxon>
        <taxon>core chlorophytes</taxon>
        <taxon>Chlorophyceae</taxon>
        <taxon>CS clade</taxon>
        <taxon>Sphaeropleales</taxon>
        <taxon>Selenastraceae</taxon>
        <taxon>Raphidocelis</taxon>
    </lineage>
</organism>
<feature type="transmembrane region" description="Helical" evidence="6">
    <location>
        <begin position="78"/>
        <end position="99"/>
    </location>
</feature>
<feature type="transmembrane region" description="Helical" evidence="6">
    <location>
        <begin position="12"/>
        <end position="32"/>
    </location>
</feature>
<dbReference type="Proteomes" id="UP000247498">
    <property type="component" value="Unassembled WGS sequence"/>
</dbReference>
<keyword evidence="3 6" id="KW-1133">Transmembrane helix</keyword>
<dbReference type="GO" id="GO:0005886">
    <property type="term" value="C:plasma membrane"/>
    <property type="evidence" value="ECO:0007669"/>
    <property type="project" value="TreeGrafter"/>
</dbReference>
<feature type="region of interest" description="Disordered" evidence="5">
    <location>
        <begin position="145"/>
        <end position="168"/>
    </location>
</feature>
<name>A0A2V0PBW2_9CHLO</name>
<evidence type="ECO:0000256" key="1">
    <source>
        <dbReference type="ARBA" id="ARBA00004141"/>
    </source>
</evidence>
<comment type="subcellular location">
    <subcellularLocation>
        <location evidence="1">Membrane</location>
        <topology evidence="1">Multi-pass membrane protein</topology>
    </subcellularLocation>
</comment>
<protein>
    <submittedName>
        <fullName evidence="7">Sodium sulfate co-transporter</fullName>
    </submittedName>
</protein>
<sequence>FPIAANLAKKLALDMDMMSIAVMLGGSAGWVLPYSYQCNLMVMAAGGYRTKDFAIFGAPFHAWLLIGVILILGAGKNVYIPLIATGVFTALIVALPLIYEKLLSPGQRAALGRSLRSLLPCGAPAAVAAEAEYAPAPAALAAAGARAGGEDRGERDQLRATGGYGRQW</sequence>
<evidence type="ECO:0000256" key="4">
    <source>
        <dbReference type="ARBA" id="ARBA00023136"/>
    </source>
</evidence>
<feature type="non-terminal residue" evidence="7">
    <location>
        <position position="1"/>
    </location>
</feature>
<comment type="caution">
    <text evidence="7">The sequence shown here is derived from an EMBL/GenBank/DDBJ whole genome shotgun (WGS) entry which is preliminary data.</text>
</comment>
<dbReference type="PANTHER" id="PTHR43652:SF9">
    <property type="entry name" value="RCK C-TERMINAL DOMAIN-CONTAINING PROTEIN"/>
    <property type="match status" value="1"/>
</dbReference>
<dbReference type="InParanoid" id="A0A2V0PBW2"/>
<dbReference type="PANTHER" id="PTHR43652">
    <property type="entry name" value="BASIC AMINO ACID ANTIPORTER YFCC-RELATED"/>
    <property type="match status" value="1"/>
</dbReference>
<evidence type="ECO:0000313" key="8">
    <source>
        <dbReference type="Proteomes" id="UP000247498"/>
    </source>
</evidence>
<feature type="compositionally biased region" description="Basic and acidic residues" evidence="5">
    <location>
        <begin position="148"/>
        <end position="158"/>
    </location>
</feature>
<keyword evidence="8" id="KW-1185">Reference proteome</keyword>